<dbReference type="Proteomes" id="UP000887579">
    <property type="component" value="Unplaced"/>
</dbReference>
<evidence type="ECO:0000313" key="2">
    <source>
        <dbReference type="WBParaSite" id="ES5_v2.g24917.t1"/>
    </source>
</evidence>
<name>A0AC34G5E8_9BILA</name>
<reference evidence="2" key="1">
    <citation type="submission" date="2022-11" db="UniProtKB">
        <authorList>
            <consortium name="WormBaseParasite"/>
        </authorList>
    </citation>
    <scope>IDENTIFICATION</scope>
</reference>
<accession>A0AC34G5E8</accession>
<proteinExistence type="predicted"/>
<evidence type="ECO:0000313" key="1">
    <source>
        <dbReference type="Proteomes" id="UP000887579"/>
    </source>
</evidence>
<protein>
    <submittedName>
        <fullName evidence="2">Uncharacterized protein</fullName>
    </submittedName>
</protein>
<sequence>TVKSSIFSTAMDTLIVVCHRQTLDNLPIRIFRKLIKRQDELDLDNYFQKIQVETDLAGFLTPLWATLLNIYNQGMVLFRLVLMLLGGIQHMAIFDVFTVANQLSPRRASDLMTLLI</sequence>
<dbReference type="WBParaSite" id="ES5_v2.g24917.t1">
    <property type="protein sequence ID" value="ES5_v2.g24917.t1"/>
    <property type="gene ID" value="ES5_v2.g24917"/>
</dbReference>
<organism evidence="1 2">
    <name type="scientific">Panagrolaimus sp. ES5</name>
    <dbReference type="NCBI Taxonomy" id="591445"/>
    <lineage>
        <taxon>Eukaryota</taxon>
        <taxon>Metazoa</taxon>
        <taxon>Ecdysozoa</taxon>
        <taxon>Nematoda</taxon>
        <taxon>Chromadorea</taxon>
        <taxon>Rhabditida</taxon>
        <taxon>Tylenchina</taxon>
        <taxon>Panagrolaimomorpha</taxon>
        <taxon>Panagrolaimoidea</taxon>
        <taxon>Panagrolaimidae</taxon>
        <taxon>Panagrolaimus</taxon>
    </lineage>
</organism>